<comment type="pathway">
    <text evidence="7">Isoprenoid biosynthesis; isopentenyl diphosphate biosynthesis via DXP pathway; isopentenyl diphosphate from 1-deoxy-D-xylulose 5-phosphate: step 5/6.</text>
</comment>
<evidence type="ECO:0000256" key="7">
    <source>
        <dbReference type="HAMAP-Rule" id="MF_00159"/>
    </source>
</evidence>
<dbReference type="STRING" id="314344.AL013_11810"/>
<dbReference type="eggNOG" id="COG0821">
    <property type="taxonomic scope" value="Bacteria"/>
</dbReference>
<comment type="caution">
    <text evidence="10">The sequence shown here is derived from an EMBL/GenBank/DDBJ whole genome shotgun (WGS) entry which is preliminary data.</text>
</comment>
<dbReference type="SUPFAM" id="SSF51717">
    <property type="entry name" value="Dihydropteroate synthetase-like"/>
    <property type="match status" value="1"/>
</dbReference>
<evidence type="ECO:0000259" key="8">
    <source>
        <dbReference type="Pfam" id="PF04551"/>
    </source>
</evidence>
<evidence type="ECO:0000256" key="5">
    <source>
        <dbReference type="ARBA" id="ARBA00023014"/>
    </source>
</evidence>
<feature type="domain" description="IspG C-terminal" evidence="9">
    <location>
        <begin position="266"/>
        <end position="354"/>
    </location>
</feature>
<dbReference type="PANTHER" id="PTHR30454">
    <property type="entry name" value="4-HYDROXY-3-METHYLBUT-2-EN-1-YL DIPHOSPHATE SYNTHASE"/>
    <property type="match status" value="1"/>
</dbReference>
<dbReference type="EC" id="1.17.7.3" evidence="7"/>
<accession>Q0EZJ1</accession>
<dbReference type="InterPro" id="IPR045854">
    <property type="entry name" value="NO2/SO3_Rdtase_4Fe4S_sf"/>
</dbReference>
<dbReference type="EMBL" id="AATS01000006">
    <property type="protein sequence ID" value="EAU54713.1"/>
    <property type="molecule type" value="Genomic_DNA"/>
</dbReference>
<feature type="binding site" evidence="7">
    <location>
        <position position="270"/>
    </location>
    <ligand>
        <name>[4Fe-4S] cluster</name>
        <dbReference type="ChEBI" id="CHEBI:49883"/>
    </ligand>
</feature>
<dbReference type="FunCoup" id="Q0EZJ1">
    <property type="interactions" value="335"/>
</dbReference>
<evidence type="ECO:0000256" key="6">
    <source>
        <dbReference type="ARBA" id="ARBA00023229"/>
    </source>
</evidence>
<dbReference type="NCBIfam" id="TIGR00612">
    <property type="entry name" value="ispG_gcpE"/>
    <property type="match status" value="1"/>
</dbReference>
<keyword evidence="11" id="KW-1185">Reference proteome</keyword>
<feature type="binding site" evidence="7">
    <location>
        <position position="312"/>
    </location>
    <ligand>
        <name>[4Fe-4S] cluster</name>
        <dbReference type="ChEBI" id="CHEBI:49883"/>
    </ligand>
</feature>
<dbReference type="GO" id="GO:0046429">
    <property type="term" value="F:4-hydroxy-3-methylbut-2-en-1-yl diphosphate synthase activity (ferredoxin)"/>
    <property type="evidence" value="ECO:0007669"/>
    <property type="project" value="UniProtKB-UniRule"/>
</dbReference>
<feature type="binding site" evidence="7">
    <location>
        <position position="305"/>
    </location>
    <ligand>
        <name>[4Fe-4S] cluster</name>
        <dbReference type="ChEBI" id="CHEBI:49883"/>
    </ligand>
</feature>
<dbReference type="GO" id="GO:0051539">
    <property type="term" value="F:4 iron, 4 sulfur cluster binding"/>
    <property type="evidence" value="ECO:0007669"/>
    <property type="project" value="UniProtKB-UniRule"/>
</dbReference>
<evidence type="ECO:0000256" key="3">
    <source>
        <dbReference type="ARBA" id="ARBA00023002"/>
    </source>
</evidence>
<comment type="similarity">
    <text evidence="7">Belongs to the IspG family.</text>
</comment>
<comment type="catalytic activity">
    <reaction evidence="7">
        <text>(2E)-4-hydroxy-3-methylbut-2-enyl diphosphate + oxidized [flavodoxin] + H2O + 2 H(+) = 2-C-methyl-D-erythritol 2,4-cyclic diphosphate + reduced [flavodoxin]</text>
        <dbReference type="Rhea" id="RHEA:43604"/>
        <dbReference type="Rhea" id="RHEA-COMP:10622"/>
        <dbReference type="Rhea" id="RHEA-COMP:10623"/>
        <dbReference type="ChEBI" id="CHEBI:15377"/>
        <dbReference type="ChEBI" id="CHEBI:15378"/>
        <dbReference type="ChEBI" id="CHEBI:57618"/>
        <dbReference type="ChEBI" id="CHEBI:58210"/>
        <dbReference type="ChEBI" id="CHEBI:58483"/>
        <dbReference type="ChEBI" id="CHEBI:128753"/>
        <dbReference type="EC" id="1.17.7.3"/>
    </reaction>
</comment>
<proteinExistence type="inferred from homology"/>
<dbReference type="NCBIfam" id="NF001540">
    <property type="entry name" value="PRK00366.1"/>
    <property type="match status" value="1"/>
</dbReference>
<dbReference type="HAMAP" id="MF_00159">
    <property type="entry name" value="IspG"/>
    <property type="match status" value="1"/>
</dbReference>
<evidence type="ECO:0000256" key="2">
    <source>
        <dbReference type="ARBA" id="ARBA00022723"/>
    </source>
</evidence>
<dbReference type="Pfam" id="PF04551">
    <property type="entry name" value="GcpE"/>
    <property type="match status" value="1"/>
</dbReference>
<comment type="cofactor">
    <cofactor evidence="7">
        <name>[4Fe-4S] cluster</name>
        <dbReference type="ChEBI" id="CHEBI:49883"/>
    </cofactor>
    <text evidence="7">Binds 1 [4Fe-4S] cluster.</text>
</comment>
<dbReference type="OrthoDB" id="9803214at2"/>
<dbReference type="InParanoid" id="Q0EZJ1"/>
<protein>
    <recommendedName>
        <fullName evidence="7">4-hydroxy-3-methylbut-2-en-1-yl diphosphate synthase (flavodoxin)</fullName>
        <ecNumber evidence="7">1.17.7.3</ecNumber>
    </recommendedName>
    <alternativeName>
        <fullName evidence="7">1-hydroxy-2-methyl-2-(E)-butenyl 4-diphosphate synthase</fullName>
    </alternativeName>
</protein>
<dbReference type="GO" id="GO:0016114">
    <property type="term" value="P:terpenoid biosynthetic process"/>
    <property type="evidence" value="ECO:0007669"/>
    <property type="project" value="InterPro"/>
</dbReference>
<dbReference type="GO" id="GO:0005506">
    <property type="term" value="F:iron ion binding"/>
    <property type="evidence" value="ECO:0007669"/>
    <property type="project" value="InterPro"/>
</dbReference>
<dbReference type="GO" id="GO:0019288">
    <property type="term" value="P:isopentenyl diphosphate biosynthetic process, methylerythritol 4-phosphate pathway"/>
    <property type="evidence" value="ECO:0007669"/>
    <property type="project" value="UniProtKB-UniRule"/>
</dbReference>
<evidence type="ECO:0000259" key="9">
    <source>
        <dbReference type="Pfam" id="PF26540"/>
    </source>
</evidence>
<dbReference type="InterPro" id="IPR004588">
    <property type="entry name" value="IspG_bac-typ"/>
</dbReference>
<dbReference type="Proteomes" id="UP000005297">
    <property type="component" value="Unassembled WGS sequence"/>
</dbReference>
<dbReference type="SUPFAM" id="SSF56014">
    <property type="entry name" value="Nitrite and sulphite reductase 4Fe-4S domain-like"/>
    <property type="match status" value="1"/>
</dbReference>
<gene>
    <name evidence="7" type="primary">ispG</name>
    <name evidence="10" type="ORF">SPV1_14054</name>
</gene>
<dbReference type="FunFam" id="3.20.20.20:FF:000001">
    <property type="entry name" value="4-hydroxy-3-methylbut-2-en-1-yl diphosphate synthase (flavodoxin)"/>
    <property type="match status" value="1"/>
</dbReference>
<dbReference type="Pfam" id="PF26540">
    <property type="entry name" value="GcpE_C"/>
    <property type="match status" value="1"/>
</dbReference>
<keyword evidence="3 7" id="KW-0560">Oxidoreductase</keyword>
<dbReference type="InterPro" id="IPR011005">
    <property type="entry name" value="Dihydropteroate_synth-like_sf"/>
</dbReference>
<evidence type="ECO:0000313" key="10">
    <source>
        <dbReference type="EMBL" id="EAU54713.1"/>
    </source>
</evidence>
<name>Q0EZJ1_9PROT</name>
<feature type="domain" description="IspG TIM-barrel" evidence="8">
    <location>
        <begin position="12"/>
        <end position="251"/>
    </location>
</feature>
<dbReference type="AlphaFoldDB" id="Q0EZJ1"/>
<keyword evidence="4 7" id="KW-0408">Iron</keyword>
<evidence type="ECO:0000256" key="4">
    <source>
        <dbReference type="ARBA" id="ARBA00023004"/>
    </source>
</evidence>
<reference evidence="10 11" key="1">
    <citation type="submission" date="2006-09" db="EMBL/GenBank/DDBJ databases">
        <authorList>
            <person name="Emerson D."/>
            <person name="Ferriera S."/>
            <person name="Johnson J."/>
            <person name="Kravitz S."/>
            <person name="Halpern A."/>
            <person name="Remington K."/>
            <person name="Beeson K."/>
            <person name="Tran B."/>
            <person name="Rogers Y.-H."/>
            <person name="Friedman R."/>
            <person name="Venter J.C."/>
        </authorList>
    </citation>
    <scope>NUCLEOTIDE SEQUENCE [LARGE SCALE GENOMIC DNA]</scope>
    <source>
        <strain evidence="10 11">PV-1</strain>
    </source>
</reference>
<dbReference type="HOGENOM" id="CLU_042258_0_0_0"/>
<evidence type="ECO:0000313" key="11">
    <source>
        <dbReference type="Proteomes" id="UP000005297"/>
    </source>
</evidence>
<keyword evidence="5 7" id="KW-0411">Iron-sulfur</keyword>
<comment type="function">
    <text evidence="7">Converts 2C-methyl-D-erythritol 2,4-cyclodiphosphate (ME-2,4cPP) into 1-hydroxy-2-methyl-2-(E)-butenyl 4-diphosphate.</text>
</comment>
<feature type="binding site" evidence="7">
    <location>
        <position position="273"/>
    </location>
    <ligand>
        <name>[4Fe-4S] cluster</name>
        <dbReference type="ChEBI" id="CHEBI:49883"/>
    </ligand>
</feature>
<sequence>MQDVIVAARRKTRQVQVGSVAVGGDAPVAVQSMTNTLTTDIDATVAQIHRLDEAGADIVRVSVPDPDSAAAMPEILAQTNVPLIADIHFSYKMALASLEAGVHGLRLNPGNIGSRDRVERVVKAAAERGVSIRIGVNAGSLEKELNEKYGEPCADAMVESAMGHIRILEDMDFHDIKVSLKASNIPMTVTAYRKLAKLVDYPLHLGITESGSLFGGTVKSSIGLGLLLADGIGDTIRVSLAAEPEEEVKVGFEILKSLGLRHRGINLIACPSCARQKFNVIDTVAELEKRLAHIHENMDVAVIGCVVNGPGEAREANIGITGGYPVHMMYRDGEKSEKIKSGDMVDQLVDEVEKRAAVIRAEQEKKSK</sequence>
<dbReference type="UniPathway" id="UPA00056">
    <property type="reaction ID" value="UER00096"/>
</dbReference>
<evidence type="ECO:0000256" key="1">
    <source>
        <dbReference type="ARBA" id="ARBA00022485"/>
    </source>
</evidence>
<dbReference type="Gene3D" id="3.20.20.20">
    <property type="entry name" value="Dihydropteroate synthase-like"/>
    <property type="match status" value="1"/>
</dbReference>
<dbReference type="InterPro" id="IPR058579">
    <property type="entry name" value="IspG_C"/>
</dbReference>
<dbReference type="GO" id="GO:0141197">
    <property type="term" value="F:4-hydroxy-3-methylbut-2-enyl-diphosphate synthase activity (flavodoxin)"/>
    <property type="evidence" value="ECO:0007669"/>
    <property type="project" value="UniProtKB-EC"/>
</dbReference>
<dbReference type="Gene3D" id="3.30.413.10">
    <property type="entry name" value="Sulfite Reductase Hemoprotein, domain 1"/>
    <property type="match status" value="1"/>
</dbReference>
<dbReference type="PANTHER" id="PTHR30454:SF0">
    <property type="entry name" value="4-HYDROXY-3-METHYLBUT-2-EN-1-YL DIPHOSPHATE SYNTHASE (FERREDOXIN), CHLOROPLASTIC"/>
    <property type="match status" value="1"/>
</dbReference>
<dbReference type="InterPro" id="IPR058578">
    <property type="entry name" value="IspG_TIM"/>
</dbReference>
<keyword evidence="1 7" id="KW-0004">4Fe-4S</keyword>
<dbReference type="PIRSF" id="PIRSF004640">
    <property type="entry name" value="IspG"/>
    <property type="match status" value="1"/>
</dbReference>
<dbReference type="InterPro" id="IPR016425">
    <property type="entry name" value="IspG_bac"/>
</dbReference>
<keyword evidence="6 7" id="KW-0414">Isoprene biosynthesis</keyword>
<keyword evidence="2 7" id="KW-0479">Metal-binding</keyword>
<dbReference type="RefSeq" id="WP_009850323.1">
    <property type="nucleotide sequence ID" value="NZ_DS022294.1"/>
</dbReference>
<organism evidence="10 11">
    <name type="scientific">Mariprofundus ferrooxydans PV-1</name>
    <dbReference type="NCBI Taxonomy" id="314345"/>
    <lineage>
        <taxon>Bacteria</taxon>
        <taxon>Pseudomonadati</taxon>
        <taxon>Pseudomonadota</taxon>
        <taxon>Candidatius Mariprofundia</taxon>
        <taxon>Mariprofundales</taxon>
        <taxon>Mariprofundaceae</taxon>
        <taxon>Mariprofundus</taxon>
    </lineage>
</organism>